<organism evidence="1 2">
    <name type="scientific">Symplocastrum torsivum CPER-KK1</name>
    <dbReference type="NCBI Taxonomy" id="450513"/>
    <lineage>
        <taxon>Bacteria</taxon>
        <taxon>Bacillati</taxon>
        <taxon>Cyanobacteriota</taxon>
        <taxon>Cyanophyceae</taxon>
        <taxon>Oscillatoriophycideae</taxon>
        <taxon>Oscillatoriales</taxon>
        <taxon>Microcoleaceae</taxon>
        <taxon>Symplocastrum</taxon>
    </lineage>
</organism>
<accession>A0A951UCY2</accession>
<dbReference type="EMBL" id="JAHHIF010000075">
    <property type="protein sequence ID" value="MBW4548908.1"/>
    <property type="molecule type" value="Genomic_DNA"/>
</dbReference>
<dbReference type="Proteomes" id="UP000753908">
    <property type="component" value="Unassembled WGS sequence"/>
</dbReference>
<reference evidence="1" key="1">
    <citation type="submission" date="2021-05" db="EMBL/GenBank/DDBJ databases">
        <authorList>
            <person name="Pietrasiak N."/>
            <person name="Ward R."/>
            <person name="Stajich J.E."/>
            <person name="Kurbessoian T."/>
        </authorList>
    </citation>
    <scope>NUCLEOTIDE SEQUENCE</scope>
    <source>
        <strain evidence="1">CPER-KK1</strain>
    </source>
</reference>
<evidence type="ECO:0000313" key="2">
    <source>
        <dbReference type="Proteomes" id="UP000753908"/>
    </source>
</evidence>
<gene>
    <name evidence="1" type="ORF">KME25_31565</name>
</gene>
<name>A0A951UCY2_9CYAN</name>
<dbReference type="AlphaFoldDB" id="A0A951UCY2"/>
<proteinExistence type="predicted"/>
<sequence length="84" mass="9416">MKIASTLIPTIALYLWEFRGYADRGRICLASDAIACSSSLRLTNRQDSSILEPATKDQEGGEPEVMEMFYPSITARTILPLWYA</sequence>
<evidence type="ECO:0000313" key="1">
    <source>
        <dbReference type="EMBL" id="MBW4548908.1"/>
    </source>
</evidence>
<protein>
    <submittedName>
        <fullName evidence="1">Uncharacterized protein</fullName>
    </submittedName>
</protein>
<reference evidence="1" key="2">
    <citation type="journal article" date="2022" name="Microbiol. Resour. Announc.">
        <title>Metagenome Sequencing to Explore Phylogenomics of Terrestrial Cyanobacteria.</title>
        <authorList>
            <person name="Ward R.D."/>
            <person name="Stajich J.E."/>
            <person name="Johansen J.R."/>
            <person name="Huntemann M."/>
            <person name="Clum A."/>
            <person name="Foster B."/>
            <person name="Foster B."/>
            <person name="Roux S."/>
            <person name="Palaniappan K."/>
            <person name="Varghese N."/>
            <person name="Mukherjee S."/>
            <person name="Reddy T.B.K."/>
            <person name="Daum C."/>
            <person name="Copeland A."/>
            <person name="Chen I.A."/>
            <person name="Ivanova N.N."/>
            <person name="Kyrpides N.C."/>
            <person name="Shapiro N."/>
            <person name="Eloe-Fadrosh E.A."/>
            <person name="Pietrasiak N."/>
        </authorList>
    </citation>
    <scope>NUCLEOTIDE SEQUENCE</scope>
    <source>
        <strain evidence="1">CPER-KK1</strain>
    </source>
</reference>
<comment type="caution">
    <text evidence="1">The sequence shown here is derived from an EMBL/GenBank/DDBJ whole genome shotgun (WGS) entry which is preliminary data.</text>
</comment>